<dbReference type="InterPro" id="IPR002694">
    <property type="entry name" value="Znf_CHC2"/>
</dbReference>
<dbReference type="Gene3D" id="3.90.580.10">
    <property type="entry name" value="Zinc finger, CHC2-type domain"/>
    <property type="match status" value="1"/>
</dbReference>
<gene>
    <name evidence="5" type="ORF">BA195_05860</name>
</gene>
<accession>A0A1B9Y3W9</accession>
<evidence type="ECO:0000313" key="5">
    <source>
        <dbReference type="EMBL" id="OCK44518.1"/>
    </source>
</evidence>
<comment type="caution">
    <text evidence="5">The sequence shown here is derived from an EMBL/GenBank/DDBJ whole genome shotgun (WGS) entry which is preliminary data.</text>
</comment>
<evidence type="ECO:0000256" key="3">
    <source>
        <dbReference type="ARBA" id="ARBA00022833"/>
    </source>
</evidence>
<dbReference type="PANTHER" id="PTHR30313">
    <property type="entry name" value="DNA PRIMASE"/>
    <property type="match status" value="1"/>
</dbReference>
<sequence>MNCSKAKKIDFVSYLKKQGFTPVKNTPNSVWFCSPFRNEKTPSFKVDITKNIWYDFGEGVGGTIIDFIQKINNCSIKQVLDTLNTNSFSFHQQPQKKQPPANTYSIKKITELTNPLLLNYLSTRKINIEFAKRFLFQVHYSFNAKKEYFGVGFMNDLGGLEIRNKYFKGCLGKKAITTINNNSGIISLFESWSDFLSYLTLKKIIPNENFIILNSTSLTQKIPELIKGYSKTKCFFDNDEAGNKALKHLQKKVSKELIDCRIHYKNYNDLNDYLMSKCT</sequence>
<dbReference type="Pfam" id="PF01807">
    <property type="entry name" value="Zn_ribbon_DnaG"/>
    <property type="match status" value="1"/>
</dbReference>
<dbReference type="Pfam" id="PF13155">
    <property type="entry name" value="Toprim_2"/>
    <property type="match status" value="1"/>
</dbReference>
<dbReference type="InterPro" id="IPR036977">
    <property type="entry name" value="DNA_primase_Znf_CHC2"/>
</dbReference>
<dbReference type="GO" id="GO:0003899">
    <property type="term" value="F:DNA-directed RNA polymerase activity"/>
    <property type="evidence" value="ECO:0007669"/>
    <property type="project" value="InterPro"/>
</dbReference>
<dbReference type="GO" id="GO:0005737">
    <property type="term" value="C:cytoplasm"/>
    <property type="evidence" value="ECO:0007669"/>
    <property type="project" value="TreeGrafter"/>
</dbReference>
<evidence type="ECO:0000256" key="1">
    <source>
        <dbReference type="ARBA" id="ARBA00022723"/>
    </source>
</evidence>
<dbReference type="EMBL" id="MAKX01000001">
    <property type="protein sequence ID" value="OCK44518.1"/>
    <property type="molecule type" value="Genomic_DNA"/>
</dbReference>
<dbReference type="InterPro" id="IPR050219">
    <property type="entry name" value="DnaG_primase"/>
</dbReference>
<reference evidence="5 6" key="1">
    <citation type="submission" date="2016-06" db="EMBL/GenBank/DDBJ databases">
        <title>Draft Genome Sequence of Tenacibaculum soleae UCD-KL19.</title>
        <authorList>
            <person name="Eisen J.A."/>
            <person name="Coil D.A."/>
            <person name="Lujan K.M."/>
        </authorList>
    </citation>
    <scope>NUCLEOTIDE SEQUENCE [LARGE SCALE GENOMIC DNA]</scope>
    <source>
        <strain evidence="5 6">UCD-KL19</strain>
    </source>
</reference>
<keyword evidence="1" id="KW-0479">Metal-binding</keyword>
<dbReference type="GO" id="GO:0006269">
    <property type="term" value="P:DNA replication, synthesis of primer"/>
    <property type="evidence" value="ECO:0007669"/>
    <property type="project" value="TreeGrafter"/>
</dbReference>
<evidence type="ECO:0000313" key="6">
    <source>
        <dbReference type="Proteomes" id="UP000093186"/>
    </source>
</evidence>
<dbReference type="SUPFAM" id="SSF57783">
    <property type="entry name" value="Zinc beta-ribbon"/>
    <property type="match status" value="1"/>
</dbReference>
<keyword evidence="6" id="KW-1185">Reference proteome</keyword>
<dbReference type="GO" id="GO:0008270">
    <property type="term" value="F:zinc ion binding"/>
    <property type="evidence" value="ECO:0007669"/>
    <property type="project" value="UniProtKB-KW"/>
</dbReference>
<proteinExistence type="predicted"/>
<evidence type="ECO:0000256" key="2">
    <source>
        <dbReference type="ARBA" id="ARBA00022771"/>
    </source>
</evidence>
<keyword evidence="2" id="KW-0863">Zinc-finger</keyword>
<dbReference type="CDD" id="cd01029">
    <property type="entry name" value="TOPRIM_primases"/>
    <property type="match status" value="1"/>
</dbReference>
<dbReference type="AlphaFoldDB" id="A0A1B9Y3W9"/>
<dbReference type="Gene3D" id="3.40.1360.10">
    <property type="match status" value="1"/>
</dbReference>
<dbReference type="GO" id="GO:0003677">
    <property type="term" value="F:DNA binding"/>
    <property type="evidence" value="ECO:0007669"/>
    <property type="project" value="InterPro"/>
</dbReference>
<evidence type="ECO:0000259" key="4">
    <source>
        <dbReference type="SMART" id="SM00400"/>
    </source>
</evidence>
<feature type="domain" description="Zinc finger CHC2-type" evidence="4">
    <location>
        <begin position="33"/>
        <end position="84"/>
    </location>
</feature>
<keyword evidence="3" id="KW-0862">Zinc</keyword>
<organism evidence="5 6">
    <name type="scientific">Tenacibaculum soleae</name>
    <dbReference type="NCBI Taxonomy" id="447689"/>
    <lineage>
        <taxon>Bacteria</taxon>
        <taxon>Pseudomonadati</taxon>
        <taxon>Bacteroidota</taxon>
        <taxon>Flavobacteriia</taxon>
        <taxon>Flavobacteriales</taxon>
        <taxon>Flavobacteriaceae</taxon>
        <taxon>Tenacibaculum</taxon>
    </lineage>
</organism>
<dbReference type="Proteomes" id="UP000093186">
    <property type="component" value="Unassembled WGS sequence"/>
</dbReference>
<dbReference type="SMART" id="SM00400">
    <property type="entry name" value="ZnF_CHCC"/>
    <property type="match status" value="1"/>
</dbReference>
<name>A0A1B9Y3W9_9FLAO</name>
<dbReference type="PANTHER" id="PTHR30313:SF2">
    <property type="entry name" value="DNA PRIMASE"/>
    <property type="match status" value="1"/>
</dbReference>
<dbReference type="InterPro" id="IPR034154">
    <property type="entry name" value="TOPRIM_DnaG/twinkle"/>
</dbReference>
<protein>
    <recommendedName>
        <fullName evidence="4">Zinc finger CHC2-type domain-containing protein</fullName>
    </recommendedName>
</protein>
<dbReference type="STRING" id="447689.BA195_05860"/>